<dbReference type="Proteomes" id="UP000199077">
    <property type="component" value="Chromosome I"/>
</dbReference>
<name>A0A1H0PHJ0_9MICO</name>
<feature type="signal peptide" evidence="5">
    <location>
        <begin position="1"/>
        <end position="34"/>
    </location>
</feature>
<keyword evidence="5" id="KW-0732">Signal</keyword>
<evidence type="ECO:0000313" key="7">
    <source>
        <dbReference type="Proteomes" id="UP000199077"/>
    </source>
</evidence>
<evidence type="ECO:0000313" key="6">
    <source>
        <dbReference type="EMBL" id="SDP04139.1"/>
    </source>
</evidence>
<evidence type="ECO:0000256" key="4">
    <source>
        <dbReference type="ARBA" id="ARBA00023157"/>
    </source>
</evidence>
<evidence type="ECO:0000256" key="5">
    <source>
        <dbReference type="SAM" id="SignalP"/>
    </source>
</evidence>
<evidence type="ECO:0000256" key="1">
    <source>
        <dbReference type="ARBA" id="ARBA00007534"/>
    </source>
</evidence>
<dbReference type="SMART" id="SM01110">
    <property type="entry name" value="Cutinase"/>
    <property type="match status" value="1"/>
</dbReference>
<keyword evidence="4" id="KW-1015">Disulfide bond</keyword>
<dbReference type="GO" id="GO:0052689">
    <property type="term" value="F:carboxylic ester hydrolase activity"/>
    <property type="evidence" value="ECO:0007669"/>
    <property type="project" value="UniProtKB-KW"/>
</dbReference>
<reference evidence="7" key="1">
    <citation type="submission" date="2016-10" db="EMBL/GenBank/DDBJ databases">
        <authorList>
            <person name="Varghese N."/>
            <person name="Submissions S."/>
        </authorList>
    </citation>
    <scope>NUCLEOTIDE SEQUENCE [LARGE SCALE GENOMIC DNA]</scope>
    <source>
        <strain evidence="7">DSM 22329</strain>
    </source>
</reference>
<dbReference type="STRING" id="443156.SAMN04489867_1256"/>
<keyword evidence="2" id="KW-0719">Serine esterase</keyword>
<sequence length="246" mass="25515">MKFTRAIRRAVVGATTTAVVVTGVIAATATSASAVTCRAYTAIAVRGTNDGARASSGTQLPTAVSAFAARKGSANVTKDYVPYQATFNYAVSMSEGRAALRTKLNSYLSGCPKTKVALFGYSQGAHIVGDVVVGLTSTQRARIQGVGLIGDPMLNPTFGSSKTADRVHGGMWGRRASWPTGVFVYNVCNKKDQVCASYSTAQSTGYLAGAAVGGAKEHLTYTSSTYSPIAGYSGAYLIGRHVADRA</sequence>
<dbReference type="RefSeq" id="WP_091782967.1">
    <property type="nucleotide sequence ID" value="NZ_LT629711.1"/>
</dbReference>
<dbReference type="InterPro" id="IPR000675">
    <property type="entry name" value="Cutinase/axe"/>
</dbReference>
<dbReference type="AlphaFoldDB" id="A0A1H0PHJ0"/>
<evidence type="ECO:0000256" key="3">
    <source>
        <dbReference type="ARBA" id="ARBA00022801"/>
    </source>
</evidence>
<dbReference type="SUPFAM" id="SSF53474">
    <property type="entry name" value="alpha/beta-Hydrolases"/>
    <property type="match status" value="1"/>
</dbReference>
<dbReference type="PANTHER" id="PTHR33630:SF9">
    <property type="entry name" value="CUTINASE 4"/>
    <property type="match status" value="1"/>
</dbReference>
<organism evidence="6 7">
    <name type="scientific">Pedococcus dokdonensis</name>
    <dbReference type="NCBI Taxonomy" id="443156"/>
    <lineage>
        <taxon>Bacteria</taxon>
        <taxon>Bacillati</taxon>
        <taxon>Actinomycetota</taxon>
        <taxon>Actinomycetes</taxon>
        <taxon>Micrococcales</taxon>
        <taxon>Intrasporangiaceae</taxon>
        <taxon>Pedococcus</taxon>
    </lineage>
</organism>
<feature type="chain" id="PRO_5009250744" evidence="5">
    <location>
        <begin position="35"/>
        <end position="246"/>
    </location>
</feature>
<gene>
    <name evidence="6" type="ORF">SAMN04489867_1256</name>
</gene>
<comment type="similarity">
    <text evidence="1">Belongs to the cutinase family.</text>
</comment>
<dbReference type="InterPro" id="IPR029058">
    <property type="entry name" value="AB_hydrolase_fold"/>
</dbReference>
<dbReference type="OrthoDB" id="3690529at2"/>
<dbReference type="PANTHER" id="PTHR33630">
    <property type="entry name" value="CUTINASE RV1984C-RELATED-RELATED"/>
    <property type="match status" value="1"/>
</dbReference>
<dbReference type="Pfam" id="PF01083">
    <property type="entry name" value="Cutinase"/>
    <property type="match status" value="1"/>
</dbReference>
<dbReference type="Gene3D" id="3.40.50.1820">
    <property type="entry name" value="alpha/beta hydrolase"/>
    <property type="match status" value="1"/>
</dbReference>
<dbReference type="EMBL" id="LT629711">
    <property type="protein sequence ID" value="SDP04139.1"/>
    <property type="molecule type" value="Genomic_DNA"/>
</dbReference>
<evidence type="ECO:0000256" key="2">
    <source>
        <dbReference type="ARBA" id="ARBA00022487"/>
    </source>
</evidence>
<accession>A0A1H0PHJ0</accession>
<keyword evidence="3" id="KW-0378">Hydrolase</keyword>
<keyword evidence="7" id="KW-1185">Reference proteome</keyword>
<protein>
    <submittedName>
        <fullName evidence="6">Cutinase</fullName>
    </submittedName>
</protein>
<proteinExistence type="inferred from homology"/>